<proteinExistence type="predicted"/>
<comment type="caution">
    <text evidence="4">The sequence shown here is derived from an EMBL/GenBank/DDBJ whole genome shotgun (WGS) entry which is preliminary data.</text>
</comment>
<feature type="domain" description="Nudix hydrolase" evidence="3">
    <location>
        <begin position="2"/>
        <end position="140"/>
    </location>
</feature>
<evidence type="ECO:0000256" key="2">
    <source>
        <dbReference type="ARBA" id="ARBA00022801"/>
    </source>
</evidence>
<evidence type="ECO:0000259" key="3">
    <source>
        <dbReference type="PROSITE" id="PS51462"/>
    </source>
</evidence>
<keyword evidence="2" id="KW-0378">Hydrolase</keyword>
<sequence>MKIRSSVQAVIIRENKLLTVKKFDYNEYTNILPGGGQEPGEPLKEAVVRECLEELGVHVDVKELLFVSEYIGRNHEHAKWDSEVHVVVHLFACTLENEIHTFKGTNPDSDQVGVEWIALDELANSNFRPKALIPHLLMYKTQGEVKSMYIGDMG</sequence>
<name>A0ABW0LGR3_9BACI</name>
<protein>
    <submittedName>
        <fullName evidence="4">NUDIX domain-containing protein</fullName>
    </submittedName>
</protein>
<dbReference type="CDD" id="cd18880">
    <property type="entry name" value="NUDIX_ADPRase"/>
    <property type="match status" value="1"/>
</dbReference>
<comment type="cofactor">
    <cofactor evidence="1">
        <name>Mg(2+)</name>
        <dbReference type="ChEBI" id="CHEBI:18420"/>
    </cofactor>
</comment>
<dbReference type="EMBL" id="JBHSMC010000003">
    <property type="protein sequence ID" value="MFC5464172.1"/>
    <property type="molecule type" value="Genomic_DNA"/>
</dbReference>
<organism evidence="4 5">
    <name type="scientific">Lederbergia graminis</name>
    <dbReference type="NCBI Taxonomy" id="735518"/>
    <lineage>
        <taxon>Bacteria</taxon>
        <taxon>Bacillati</taxon>
        <taxon>Bacillota</taxon>
        <taxon>Bacilli</taxon>
        <taxon>Bacillales</taxon>
        <taxon>Bacillaceae</taxon>
        <taxon>Lederbergia</taxon>
    </lineage>
</organism>
<dbReference type="RefSeq" id="WP_382348633.1">
    <property type="nucleotide sequence ID" value="NZ_JBHSMC010000003.1"/>
</dbReference>
<accession>A0ABW0LGR3</accession>
<evidence type="ECO:0000313" key="5">
    <source>
        <dbReference type="Proteomes" id="UP001596147"/>
    </source>
</evidence>
<dbReference type="Pfam" id="PF00293">
    <property type="entry name" value="NUDIX"/>
    <property type="match status" value="1"/>
</dbReference>
<dbReference type="Gene3D" id="3.90.79.10">
    <property type="entry name" value="Nucleoside Triphosphate Pyrophosphohydrolase"/>
    <property type="match status" value="1"/>
</dbReference>
<evidence type="ECO:0000313" key="4">
    <source>
        <dbReference type="EMBL" id="MFC5464172.1"/>
    </source>
</evidence>
<dbReference type="SUPFAM" id="SSF55811">
    <property type="entry name" value="Nudix"/>
    <property type="match status" value="1"/>
</dbReference>
<dbReference type="InterPro" id="IPR015797">
    <property type="entry name" value="NUDIX_hydrolase-like_dom_sf"/>
</dbReference>
<reference evidence="5" key="1">
    <citation type="journal article" date="2019" name="Int. J. Syst. Evol. Microbiol.">
        <title>The Global Catalogue of Microorganisms (GCM) 10K type strain sequencing project: providing services to taxonomists for standard genome sequencing and annotation.</title>
        <authorList>
            <consortium name="The Broad Institute Genomics Platform"/>
            <consortium name="The Broad Institute Genome Sequencing Center for Infectious Disease"/>
            <person name="Wu L."/>
            <person name="Ma J."/>
        </authorList>
    </citation>
    <scope>NUCLEOTIDE SEQUENCE [LARGE SCALE GENOMIC DNA]</scope>
    <source>
        <strain evidence="5">CGMCC 1.12237</strain>
    </source>
</reference>
<dbReference type="PROSITE" id="PS51462">
    <property type="entry name" value="NUDIX"/>
    <property type="match status" value="1"/>
</dbReference>
<dbReference type="PANTHER" id="PTHR43046">
    <property type="entry name" value="GDP-MANNOSE MANNOSYL HYDROLASE"/>
    <property type="match status" value="1"/>
</dbReference>
<evidence type="ECO:0000256" key="1">
    <source>
        <dbReference type="ARBA" id="ARBA00001946"/>
    </source>
</evidence>
<gene>
    <name evidence="4" type="ORF">ACFPM4_05300</name>
</gene>
<dbReference type="InterPro" id="IPR000086">
    <property type="entry name" value="NUDIX_hydrolase_dom"/>
</dbReference>
<keyword evidence="5" id="KW-1185">Reference proteome</keyword>
<dbReference type="Proteomes" id="UP001596147">
    <property type="component" value="Unassembled WGS sequence"/>
</dbReference>
<dbReference type="PANTHER" id="PTHR43046:SF14">
    <property type="entry name" value="MUTT_NUDIX FAMILY PROTEIN"/>
    <property type="match status" value="1"/>
</dbReference>